<evidence type="ECO:0000259" key="1">
    <source>
        <dbReference type="Pfam" id="PF05598"/>
    </source>
</evidence>
<dbReference type="InterPro" id="IPR008490">
    <property type="entry name" value="Transposase_InsH_N"/>
</dbReference>
<dbReference type="Pfam" id="PF13751">
    <property type="entry name" value="DDE_Tnp_1_6"/>
    <property type="match status" value="1"/>
</dbReference>
<feature type="domain" description="Transposase InsH N-terminal" evidence="1">
    <location>
        <begin position="17"/>
        <end position="111"/>
    </location>
</feature>
<dbReference type="PANTHER" id="PTHR33408">
    <property type="entry name" value="TRANSPOSASE"/>
    <property type="match status" value="1"/>
</dbReference>
<dbReference type="Pfam" id="PF05598">
    <property type="entry name" value="DUF772"/>
    <property type="match status" value="1"/>
</dbReference>
<evidence type="ECO:0000313" key="4">
    <source>
        <dbReference type="Proteomes" id="UP000228484"/>
    </source>
</evidence>
<evidence type="ECO:0000313" key="3">
    <source>
        <dbReference type="EMBL" id="PIE91709.1"/>
    </source>
</evidence>
<sequence length="463" mass="54803">MFYNQQNLEITQNRKFYEDMYDRDHHLVRIEKEMNWNIVYKLMKPFYRSPVGRPSVDPLILVKILLIQYIEGFRSVRFTCKQVKQNATYRWFLGIFPHAKIPCHSTISKFLTHRIQGASIWEELFQYILHQIQKDGFLSRDIWIADETELKANANKRKREVWLQEVEIKEDIYTLEKVNKRRMEKGKKPFLPRPVKIETKRILKSPTDPDARLSVKHDLRGQFAYFEHRIVDGLHNFIIDTHITPANVPGHRILLDRIECVKGRLGYIPKEIALDAGYYNARLAEGLFQKKLFSYISYRRYANNEHPECKKSQFTQINEDLFACPCGIPFSYKTTTRNGYHEYKPEKGSCTGCPFAKKTDRVLRISVHEDIYHKLRNQRLSYRGKILRFVRPSTVELSFAQSKELHGLRFARYRGVQKVTIQALLTAIIQNLIKWTKLLSLKKVGLYLTYQITDEIESENVTF</sequence>
<dbReference type="Proteomes" id="UP000228484">
    <property type="component" value="Unassembled WGS sequence"/>
</dbReference>
<accession>A0A2G6Q5M5</accession>
<reference evidence="3 4" key="1">
    <citation type="submission" date="2017-09" db="EMBL/GenBank/DDBJ databases">
        <title>Biocontrol bacteria screening and application from spent mushroom substrate.</title>
        <authorList>
            <person name="Sun X."/>
        </authorList>
    </citation>
    <scope>NUCLEOTIDE SEQUENCE [LARGE SCALE GENOMIC DNA]</scope>
    <source>
        <strain evidence="3 4">100374</strain>
    </source>
</reference>
<dbReference type="InterPro" id="IPR047629">
    <property type="entry name" value="IS1182_transpos"/>
</dbReference>
<dbReference type="NCBIfam" id="NF033551">
    <property type="entry name" value="transpos_IS1182"/>
    <property type="match status" value="1"/>
</dbReference>
<proteinExistence type="predicted"/>
<gene>
    <name evidence="3" type="ORF">CO726_30725</name>
</gene>
<protein>
    <submittedName>
        <fullName evidence="3">Transposase</fullName>
    </submittedName>
</protein>
<keyword evidence="4" id="KW-1185">Reference proteome</keyword>
<evidence type="ECO:0000259" key="2">
    <source>
        <dbReference type="Pfam" id="PF13751"/>
    </source>
</evidence>
<comment type="caution">
    <text evidence="3">The sequence shown here is derived from an EMBL/GenBank/DDBJ whole genome shotgun (WGS) entry which is preliminary data.</text>
</comment>
<dbReference type="AlphaFoldDB" id="A0A2G6Q5M5"/>
<feature type="domain" description="Transposase DDE" evidence="2">
    <location>
        <begin position="324"/>
        <end position="434"/>
    </location>
</feature>
<organism evidence="3 4">
    <name type="scientific">Bacillus fungorum</name>
    <dbReference type="NCBI Taxonomy" id="2039284"/>
    <lineage>
        <taxon>Bacteria</taxon>
        <taxon>Bacillati</taxon>
        <taxon>Bacillota</taxon>
        <taxon>Bacilli</taxon>
        <taxon>Bacillales</taxon>
        <taxon>Bacillaceae</taxon>
        <taxon>Bacillus</taxon>
    </lineage>
</organism>
<dbReference type="InterPro" id="IPR025668">
    <property type="entry name" value="Tnp_DDE_dom"/>
</dbReference>
<name>A0A2G6Q5M5_9BACI</name>
<dbReference type="RefSeq" id="WP_099686817.1">
    <property type="nucleotide sequence ID" value="NZ_NWUW01000111.1"/>
</dbReference>
<dbReference type="EMBL" id="NWUW01000111">
    <property type="protein sequence ID" value="PIE91709.1"/>
    <property type="molecule type" value="Genomic_DNA"/>
</dbReference>